<evidence type="ECO:0000313" key="2">
    <source>
        <dbReference type="Proteomes" id="UP000807353"/>
    </source>
</evidence>
<gene>
    <name evidence="1" type="ORF">BDZ94DRAFT_1152120</name>
</gene>
<protein>
    <submittedName>
        <fullName evidence="1">Uncharacterized protein</fullName>
    </submittedName>
</protein>
<keyword evidence="2" id="KW-1185">Reference proteome</keyword>
<dbReference type="OrthoDB" id="1638493at2759"/>
<proteinExistence type="predicted"/>
<organism evidence="1 2">
    <name type="scientific">Collybia nuda</name>
    <dbReference type="NCBI Taxonomy" id="64659"/>
    <lineage>
        <taxon>Eukaryota</taxon>
        <taxon>Fungi</taxon>
        <taxon>Dikarya</taxon>
        <taxon>Basidiomycota</taxon>
        <taxon>Agaricomycotina</taxon>
        <taxon>Agaricomycetes</taxon>
        <taxon>Agaricomycetidae</taxon>
        <taxon>Agaricales</taxon>
        <taxon>Tricholomatineae</taxon>
        <taxon>Clitocybaceae</taxon>
        <taxon>Collybia</taxon>
    </lineage>
</organism>
<dbReference type="EMBL" id="MU150230">
    <property type="protein sequence ID" value="KAF9469282.1"/>
    <property type="molecule type" value="Genomic_DNA"/>
</dbReference>
<name>A0A9P6CK72_9AGAR</name>
<dbReference type="Proteomes" id="UP000807353">
    <property type="component" value="Unassembled WGS sequence"/>
</dbReference>
<sequence>MSVSIHIVPISDSLDMCGEPDSSSAYSLSGHVSISLTSPYSLFERRRTARLLLQSVLLTFEGQTEIITPQSGYAPLRLCSVTREIAPSDSIELNNEGHEESAEPCKTRVGVWNVVFNLPIPGWLPATTTYGVEEVGIRYGLFAEAKFINLDDNQTSTWSFATLCAPFRSKVKSVHAQTLITLRRLMSLPGELTDASSPNTMTYLVNSPVSAAPSQGRPQIPLEVISKIQVLASVPDYVDVDGDHFPLIIRMRTKDLDASECKRIRLSSIAANVIQKEKTRSRPSSEYLIRYPVPSSSQQPPNVPLRDAHPISSVYDVGLYVYSNAEGFTSRSFSLLPPGESGFHPLGEDNYPFAEDGDADVPPTWYTLETNVPYMQRAPSDKTADWAGPSIIRPTVVSPLISIRHEVTIELTCTYHLPNSDEQASERLSFSVPIRVAKIAPTHSQDCFTPPPSQFPASMPIGATLAPSLPELVPYAQSLPAYSQLFDRNGDRKIDYSTPLPLYSPRSPISTSSALREFDAERKDLLEPLLQTNLLA</sequence>
<evidence type="ECO:0000313" key="1">
    <source>
        <dbReference type="EMBL" id="KAF9469282.1"/>
    </source>
</evidence>
<accession>A0A9P6CK72</accession>
<reference evidence="1" key="1">
    <citation type="submission" date="2020-11" db="EMBL/GenBank/DDBJ databases">
        <authorList>
            <consortium name="DOE Joint Genome Institute"/>
            <person name="Ahrendt S."/>
            <person name="Riley R."/>
            <person name="Andreopoulos W."/>
            <person name="Labutti K."/>
            <person name="Pangilinan J."/>
            <person name="Ruiz-Duenas F.J."/>
            <person name="Barrasa J.M."/>
            <person name="Sanchez-Garcia M."/>
            <person name="Camarero S."/>
            <person name="Miyauchi S."/>
            <person name="Serrano A."/>
            <person name="Linde D."/>
            <person name="Babiker R."/>
            <person name="Drula E."/>
            <person name="Ayuso-Fernandez I."/>
            <person name="Pacheco R."/>
            <person name="Padilla G."/>
            <person name="Ferreira P."/>
            <person name="Barriuso J."/>
            <person name="Kellner H."/>
            <person name="Castanera R."/>
            <person name="Alfaro M."/>
            <person name="Ramirez L."/>
            <person name="Pisabarro A.G."/>
            <person name="Kuo A."/>
            <person name="Tritt A."/>
            <person name="Lipzen A."/>
            <person name="He G."/>
            <person name="Yan M."/>
            <person name="Ng V."/>
            <person name="Cullen D."/>
            <person name="Martin F."/>
            <person name="Rosso M.-N."/>
            <person name="Henrissat B."/>
            <person name="Hibbett D."/>
            <person name="Martinez A.T."/>
            <person name="Grigoriev I.V."/>
        </authorList>
    </citation>
    <scope>NUCLEOTIDE SEQUENCE</scope>
    <source>
        <strain evidence="1">CBS 247.69</strain>
    </source>
</reference>
<comment type="caution">
    <text evidence="1">The sequence shown here is derived from an EMBL/GenBank/DDBJ whole genome shotgun (WGS) entry which is preliminary data.</text>
</comment>
<dbReference type="AlphaFoldDB" id="A0A9P6CK72"/>